<name>A0ABR9KI56_9ACTN</name>
<evidence type="ECO:0000259" key="2">
    <source>
        <dbReference type="SMART" id="SM00860"/>
    </source>
</evidence>
<evidence type="ECO:0000313" key="4">
    <source>
        <dbReference type="Proteomes" id="UP000661607"/>
    </source>
</evidence>
<feature type="transmembrane region" description="Helical" evidence="1">
    <location>
        <begin position="46"/>
        <end position="68"/>
    </location>
</feature>
<dbReference type="EMBL" id="JADBEF010000001">
    <property type="protein sequence ID" value="MBE1561640.1"/>
    <property type="molecule type" value="Genomic_DNA"/>
</dbReference>
<dbReference type="RefSeq" id="WP_192776522.1">
    <property type="nucleotide sequence ID" value="NZ_BAAASY010000011.1"/>
</dbReference>
<dbReference type="SMART" id="SM00860">
    <property type="entry name" value="SMI1_KNR4"/>
    <property type="match status" value="1"/>
</dbReference>
<evidence type="ECO:0000256" key="1">
    <source>
        <dbReference type="SAM" id="Phobius"/>
    </source>
</evidence>
<proteinExistence type="predicted"/>
<organism evidence="3 4">
    <name type="scientific">Nonomuraea africana</name>
    <dbReference type="NCBI Taxonomy" id="46171"/>
    <lineage>
        <taxon>Bacteria</taxon>
        <taxon>Bacillati</taxon>
        <taxon>Actinomycetota</taxon>
        <taxon>Actinomycetes</taxon>
        <taxon>Streptosporangiales</taxon>
        <taxon>Streptosporangiaceae</taxon>
        <taxon>Nonomuraea</taxon>
    </lineage>
</organism>
<feature type="domain" description="Knr4/Smi1-like" evidence="2">
    <location>
        <begin position="203"/>
        <end position="302"/>
    </location>
</feature>
<dbReference type="Gene3D" id="3.40.1580.10">
    <property type="entry name" value="SMI1/KNR4-like"/>
    <property type="match status" value="1"/>
</dbReference>
<sequence length="351" mass="38379">MVKLVRLALTAAILAAIAVRLRRRHAGVTREGQAEEAPGRRRRPRWMIAGVALGVLAAGSLALDAWVFGKPREQPGRWTPEVTPGVIEPFSCADLDGSCKTAIAIARESLPPCPDEDGECFTSVVREKEPHAETRVELETPSRAELLFEAITPGDVSCRPEWSAPAVRPVRPRVKRAVERQWRRIEGWLAVNAPKSHGKLGRPGRAGTIAVAESQMGLRFPDDLRASLLRHDGGFSLPGRDASTIREIRDTWRHLCEDGYDDGGDPRDQLWDGQMIPVGPDGSGDYLVLDSERGDLGETLEGSPMYFTGEPWARSFHALLKHTADALESGGVVGGHRPTVISGELVWEYVG</sequence>
<accession>A0ABR9KI56</accession>
<reference evidence="3 4" key="1">
    <citation type="submission" date="2020-10" db="EMBL/GenBank/DDBJ databases">
        <title>Sequencing the genomes of 1000 actinobacteria strains.</title>
        <authorList>
            <person name="Klenk H.-P."/>
        </authorList>
    </citation>
    <scope>NUCLEOTIDE SEQUENCE [LARGE SCALE GENOMIC DNA]</scope>
    <source>
        <strain evidence="3 4">DSM 43748</strain>
    </source>
</reference>
<keyword evidence="4" id="KW-1185">Reference proteome</keyword>
<dbReference type="Proteomes" id="UP000661607">
    <property type="component" value="Unassembled WGS sequence"/>
</dbReference>
<gene>
    <name evidence="3" type="ORF">H4W81_004419</name>
</gene>
<protein>
    <recommendedName>
        <fullName evidence="2">Knr4/Smi1-like domain-containing protein</fullName>
    </recommendedName>
</protein>
<dbReference type="InterPro" id="IPR018958">
    <property type="entry name" value="Knr4/Smi1-like_dom"/>
</dbReference>
<keyword evidence="1" id="KW-1133">Transmembrane helix</keyword>
<evidence type="ECO:0000313" key="3">
    <source>
        <dbReference type="EMBL" id="MBE1561640.1"/>
    </source>
</evidence>
<dbReference type="Pfam" id="PF09346">
    <property type="entry name" value="SMI1_KNR4"/>
    <property type="match status" value="1"/>
</dbReference>
<dbReference type="InterPro" id="IPR037883">
    <property type="entry name" value="Knr4/Smi1-like_sf"/>
</dbReference>
<comment type="caution">
    <text evidence="3">The sequence shown here is derived from an EMBL/GenBank/DDBJ whole genome shotgun (WGS) entry which is preliminary data.</text>
</comment>
<keyword evidence="1" id="KW-0472">Membrane</keyword>
<dbReference type="SUPFAM" id="SSF160631">
    <property type="entry name" value="SMI1/KNR4-like"/>
    <property type="match status" value="1"/>
</dbReference>
<keyword evidence="1" id="KW-0812">Transmembrane</keyword>